<dbReference type="Proteomes" id="UP000717534">
    <property type="component" value="Unassembled WGS sequence"/>
</dbReference>
<dbReference type="InterPro" id="IPR014054">
    <property type="entry name" value="Phage_regulatory_Rha"/>
</dbReference>
<reference evidence="1 2" key="1">
    <citation type="submission" date="2021-02" db="EMBL/GenBank/DDBJ databases">
        <title>Activity-based single-cell genomes from oceanic crustal fluid captures similar information to metagenomic and metatranscriptomic surveys with orders of magnitude less sampling.</title>
        <authorList>
            <person name="D'Angelo T.S."/>
            <person name="Orcutt B.N."/>
        </authorList>
    </citation>
    <scope>NUCLEOTIDE SEQUENCE [LARGE SCALE GENOMIC DNA]</scope>
    <source>
        <strain evidence="1">AH-315-G02</strain>
    </source>
</reference>
<accession>A0ABS3AXX8</accession>
<protein>
    <submittedName>
        <fullName evidence="1">Rha family transcriptional regulator</fullName>
    </submittedName>
</protein>
<comment type="caution">
    <text evidence="1">The sequence shown here is derived from an EMBL/GenBank/DDBJ whole genome shotgun (WGS) entry which is preliminary data.</text>
</comment>
<name>A0ABS3AXX8_9BACT</name>
<evidence type="ECO:0000313" key="1">
    <source>
        <dbReference type="EMBL" id="MBN4068861.1"/>
    </source>
</evidence>
<evidence type="ECO:0000313" key="2">
    <source>
        <dbReference type="Proteomes" id="UP000717534"/>
    </source>
</evidence>
<dbReference type="Pfam" id="PF09669">
    <property type="entry name" value="Phage_pRha"/>
    <property type="match status" value="1"/>
</dbReference>
<dbReference type="EMBL" id="JAFITO010000067">
    <property type="protein sequence ID" value="MBN4068861.1"/>
    <property type="molecule type" value="Genomic_DNA"/>
</dbReference>
<sequence length="79" mass="8887">MLSQGTNGGCPFFVCFAHVLRDIKHLGCSTEFRESNFGLGSYADKQGQMRTMYKMTRKGFSLLGMGFTGREAMAWKEAY</sequence>
<dbReference type="NCBIfam" id="TIGR02681">
    <property type="entry name" value="phage_pRha"/>
    <property type="match status" value="1"/>
</dbReference>
<keyword evidence="2" id="KW-1185">Reference proteome</keyword>
<proteinExistence type="predicted"/>
<organism evidence="1 2">
    <name type="scientific">Desulfotalea psychrophila</name>
    <dbReference type="NCBI Taxonomy" id="84980"/>
    <lineage>
        <taxon>Bacteria</taxon>
        <taxon>Pseudomonadati</taxon>
        <taxon>Thermodesulfobacteriota</taxon>
        <taxon>Desulfobulbia</taxon>
        <taxon>Desulfobulbales</taxon>
        <taxon>Desulfocapsaceae</taxon>
        <taxon>Desulfotalea</taxon>
    </lineage>
</organism>
<gene>
    <name evidence="1" type="ORF">JYU06_05020</name>
</gene>